<dbReference type="Pfam" id="PF08352">
    <property type="entry name" value="oligo_HPY"/>
    <property type="match status" value="1"/>
</dbReference>
<proteinExistence type="predicted"/>
<evidence type="ECO:0000313" key="11">
    <source>
        <dbReference type="Proteomes" id="UP001597092"/>
    </source>
</evidence>
<keyword evidence="11" id="KW-1185">Reference proteome</keyword>
<dbReference type="Pfam" id="PF00005">
    <property type="entry name" value="ABC_tran"/>
    <property type="match status" value="1"/>
</dbReference>
<dbReference type="EMBL" id="JBHUDP010000002">
    <property type="protein sequence ID" value="MFD1685055.1"/>
    <property type="molecule type" value="Genomic_DNA"/>
</dbReference>
<keyword evidence="4" id="KW-0997">Cell inner membrane</keyword>
<sequence length="347" mass="38683">MSEPLLEIEDLTIQYRTDQGPLTAVSGASFTIDDGEYFGLVGESGCGKSTLAKSLLRGLDDNGEITAGSVRYRGEEIHEYGEREMNEKLRWKEISWIPQSSMNSLDPLQRVSEQALELAEVHTDLSEAAAREKFRDLFEVVGLPKDRIDDYPHQFSGGMQQRAIIALALFLDPSLIIADEPTTALDVIMQDMVFKYLDEIKEATETSLLLITHDISVVFESCESMAIMHGGQVAETGDVVELFDSPRHPYSILLQEAFPDIRHPERDLAVIEGRPPQSMGDVESCTFADRCPWAVEECRRSAPPLEEVAQDASGHHRAACFRKDEVLELYRSEGAPPVDPTSEAPQR</sequence>
<dbReference type="NCBIfam" id="TIGR01727">
    <property type="entry name" value="oligo_HPY"/>
    <property type="match status" value="1"/>
</dbReference>
<evidence type="ECO:0000256" key="6">
    <source>
        <dbReference type="ARBA" id="ARBA00022840"/>
    </source>
</evidence>
<dbReference type="GO" id="GO:0005886">
    <property type="term" value="C:plasma membrane"/>
    <property type="evidence" value="ECO:0007669"/>
    <property type="project" value="UniProtKB-SubCell"/>
</dbReference>
<reference evidence="10 11" key="1">
    <citation type="journal article" date="2019" name="Int. J. Syst. Evol. Microbiol.">
        <title>The Global Catalogue of Microorganisms (GCM) 10K type strain sequencing project: providing services to taxonomists for standard genome sequencing and annotation.</title>
        <authorList>
            <consortium name="The Broad Institute Genomics Platform"/>
            <consortium name="The Broad Institute Genome Sequencing Center for Infectious Disease"/>
            <person name="Wu L."/>
            <person name="Ma J."/>
        </authorList>
    </citation>
    <scope>NUCLEOTIDE SEQUENCE [LARGE SCALE GENOMIC DNA]</scope>
    <source>
        <strain evidence="10 11">CGMCC 1.10387</strain>
    </source>
</reference>
<evidence type="ECO:0000259" key="9">
    <source>
        <dbReference type="PROSITE" id="PS50893"/>
    </source>
</evidence>
<evidence type="ECO:0000256" key="1">
    <source>
        <dbReference type="ARBA" id="ARBA00004202"/>
    </source>
</evidence>
<comment type="subcellular location">
    <subcellularLocation>
        <location evidence="1">Cell membrane</location>
        <topology evidence="1">Peripheral membrane protein</topology>
    </subcellularLocation>
</comment>
<dbReference type="FunFam" id="3.40.50.300:FF:000016">
    <property type="entry name" value="Oligopeptide ABC transporter ATP-binding component"/>
    <property type="match status" value="1"/>
</dbReference>
<dbReference type="InterPro" id="IPR027417">
    <property type="entry name" value="P-loop_NTPase"/>
</dbReference>
<gene>
    <name evidence="10" type="ORF">ACFSAS_05450</name>
</gene>
<protein>
    <submittedName>
        <fullName evidence="10">ABC transporter ATP-binding protein</fullName>
    </submittedName>
</protein>
<accession>A0ABD6DVP4</accession>
<dbReference type="PROSITE" id="PS50893">
    <property type="entry name" value="ABC_TRANSPORTER_2"/>
    <property type="match status" value="1"/>
</dbReference>
<evidence type="ECO:0000256" key="7">
    <source>
        <dbReference type="ARBA" id="ARBA00022967"/>
    </source>
</evidence>
<dbReference type="SMART" id="SM00382">
    <property type="entry name" value="AAA"/>
    <property type="match status" value="1"/>
</dbReference>
<dbReference type="CDD" id="cd03257">
    <property type="entry name" value="ABC_NikE_OppD_transporters"/>
    <property type="match status" value="1"/>
</dbReference>
<evidence type="ECO:0000256" key="8">
    <source>
        <dbReference type="ARBA" id="ARBA00023136"/>
    </source>
</evidence>
<feature type="domain" description="ABC transporter" evidence="9">
    <location>
        <begin position="6"/>
        <end position="255"/>
    </location>
</feature>
<dbReference type="PANTHER" id="PTHR43297">
    <property type="entry name" value="OLIGOPEPTIDE TRANSPORT ATP-BINDING PROTEIN APPD"/>
    <property type="match status" value="1"/>
</dbReference>
<dbReference type="InterPro" id="IPR003593">
    <property type="entry name" value="AAA+_ATPase"/>
</dbReference>
<evidence type="ECO:0000256" key="2">
    <source>
        <dbReference type="ARBA" id="ARBA00022448"/>
    </source>
</evidence>
<keyword evidence="2" id="KW-0813">Transport</keyword>
<dbReference type="Proteomes" id="UP001597092">
    <property type="component" value="Unassembled WGS sequence"/>
</dbReference>
<dbReference type="Gene3D" id="3.40.50.300">
    <property type="entry name" value="P-loop containing nucleotide triphosphate hydrolases"/>
    <property type="match status" value="1"/>
</dbReference>
<dbReference type="InterPro" id="IPR050388">
    <property type="entry name" value="ABC_Ni/Peptide_Import"/>
</dbReference>
<dbReference type="PROSITE" id="PS00211">
    <property type="entry name" value="ABC_TRANSPORTER_1"/>
    <property type="match status" value="1"/>
</dbReference>
<evidence type="ECO:0000313" key="10">
    <source>
        <dbReference type="EMBL" id="MFD1685055.1"/>
    </source>
</evidence>
<name>A0ABD6DVP4_9EURY</name>
<keyword evidence="7" id="KW-1278">Translocase</keyword>
<keyword evidence="6 10" id="KW-0067">ATP-binding</keyword>
<evidence type="ECO:0000256" key="3">
    <source>
        <dbReference type="ARBA" id="ARBA00022475"/>
    </source>
</evidence>
<keyword evidence="3" id="KW-1003">Cell membrane</keyword>
<dbReference type="InterPro" id="IPR013563">
    <property type="entry name" value="Oligopep_ABC_C"/>
</dbReference>
<dbReference type="InterPro" id="IPR017871">
    <property type="entry name" value="ABC_transporter-like_CS"/>
</dbReference>
<keyword evidence="5" id="KW-0547">Nucleotide-binding</keyword>
<dbReference type="GO" id="GO:0005524">
    <property type="term" value="F:ATP binding"/>
    <property type="evidence" value="ECO:0007669"/>
    <property type="project" value="UniProtKB-KW"/>
</dbReference>
<comment type="caution">
    <text evidence="10">The sequence shown here is derived from an EMBL/GenBank/DDBJ whole genome shotgun (WGS) entry which is preliminary data.</text>
</comment>
<organism evidence="10 11">
    <name type="scientific">Halobellus litoreus</name>
    <dbReference type="NCBI Taxonomy" id="755310"/>
    <lineage>
        <taxon>Archaea</taxon>
        <taxon>Methanobacteriati</taxon>
        <taxon>Methanobacteriota</taxon>
        <taxon>Stenosarchaea group</taxon>
        <taxon>Halobacteria</taxon>
        <taxon>Halobacteriales</taxon>
        <taxon>Haloferacaceae</taxon>
        <taxon>Halobellus</taxon>
    </lineage>
</organism>
<dbReference type="InterPro" id="IPR003439">
    <property type="entry name" value="ABC_transporter-like_ATP-bd"/>
</dbReference>
<keyword evidence="8" id="KW-0472">Membrane</keyword>
<evidence type="ECO:0000256" key="4">
    <source>
        <dbReference type="ARBA" id="ARBA00022519"/>
    </source>
</evidence>
<dbReference type="PANTHER" id="PTHR43297:SF14">
    <property type="entry name" value="ATPASE AAA-TYPE CORE DOMAIN-CONTAINING PROTEIN"/>
    <property type="match status" value="1"/>
</dbReference>
<dbReference type="AlphaFoldDB" id="A0ABD6DVP4"/>
<dbReference type="RefSeq" id="WP_256307025.1">
    <property type="nucleotide sequence ID" value="NZ_JANHAW010000001.1"/>
</dbReference>
<dbReference type="SUPFAM" id="SSF52540">
    <property type="entry name" value="P-loop containing nucleoside triphosphate hydrolases"/>
    <property type="match status" value="1"/>
</dbReference>
<evidence type="ECO:0000256" key="5">
    <source>
        <dbReference type="ARBA" id="ARBA00022741"/>
    </source>
</evidence>